<comment type="function">
    <text evidence="5">Required for the activity of the biotin synthase BioB.</text>
</comment>
<reference evidence="10 11" key="1">
    <citation type="submission" date="2020-08" db="EMBL/GenBank/DDBJ databases">
        <title>Genomic Encyclopedia of Type Strains, Phase III (KMG-III): the genomes of soil and plant-associated and newly described type strains.</title>
        <authorList>
            <person name="Whitman W."/>
        </authorList>
    </citation>
    <scope>NUCLEOTIDE SEQUENCE [LARGE SCALE GENOMIC DNA]</scope>
    <source>
        <strain evidence="10 11">CECT 3303</strain>
    </source>
</reference>
<evidence type="ECO:0000256" key="2">
    <source>
        <dbReference type="ARBA" id="ARBA00022723"/>
    </source>
</evidence>
<gene>
    <name evidence="10" type="ORF">FHS22_005603</name>
</gene>
<dbReference type="EMBL" id="JACHJJ010000022">
    <property type="protein sequence ID" value="MBB5966312.1"/>
    <property type="molecule type" value="Genomic_DNA"/>
</dbReference>
<proteinExistence type="inferred from homology"/>
<feature type="domain" description="Biotin synthase auxiliary protein C-terminal" evidence="9">
    <location>
        <begin position="68"/>
        <end position="87"/>
    </location>
</feature>
<evidence type="ECO:0000256" key="8">
    <source>
        <dbReference type="SAM" id="MobiDB-lite"/>
    </source>
</evidence>
<evidence type="ECO:0000259" key="9">
    <source>
        <dbReference type="Pfam" id="PF26519"/>
    </source>
</evidence>
<dbReference type="RefSeq" id="WP_184946387.1">
    <property type="nucleotide sequence ID" value="NZ_BAAAWZ010000001.1"/>
</dbReference>
<sequence>MTSYCDHRDHPEAHCERRDRPEAPDHGGRSAAYCDHCGRPAEEGGHAACLAARAMEPPRYCVRCRRRMVVQVTPLGWSARCVEHGTLGG</sequence>
<comment type="similarity">
    <text evidence="6">Belongs to the BsaP family.</text>
</comment>
<evidence type="ECO:0000313" key="10">
    <source>
        <dbReference type="EMBL" id="MBB5966312.1"/>
    </source>
</evidence>
<evidence type="ECO:0000313" key="11">
    <source>
        <dbReference type="Proteomes" id="UP000562352"/>
    </source>
</evidence>
<evidence type="ECO:0000256" key="3">
    <source>
        <dbReference type="ARBA" id="ARBA00022756"/>
    </source>
</evidence>
<keyword evidence="3" id="KW-0093">Biotin biosynthesis</keyword>
<evidence type="ECO:0000256" key="5">
    <source>
        <dbReference type="ARBA" id="ARBA00093761"/>
    </source>
</evidence>
<keyword evidence="2" id="KW-0479">Metal-binding</keyword>
<dbReference type="AlphaFoldDB" id="A0A841D6Q1"/>
<accession>A0A841D6Q1</accession>
<comment type="caution">
    <text evidence="10">The sequence shown here is derived from an EMBL/GenBank/DDBJ whole genome shotgun (WGS) entry which is preliminary data.</text>
</comment>
<keyword evidence="11" id="KW-1185">Reference proteome</keyword>
<name>A0A841D6Q1_PLAVE</name>
<evidence type="ECO:0000256" key="6">
    <source>
        <dbReference type="ARBA" id="ARBA00093780"/>
    </source>
</evidence>
<dbReference type="Proteomes" id="UP000562352">
    <property type="component" value="Unassembled WGS sequence"/>
</dbReference>
<comment type="cofactor">
    <cofactor evidence="1">
        <name>iron-sulfur cluster</name>
        <dbReference type="ChEBI" id="CHEBI:30408"/>
    </cofactor>
</comment>
<evidence type="ECO:0000256" key="7">
    <source>
        <dbReference type="ARBA" id="ARBA00093796"/>
    </source>
</evidence>
<protein>
    <recommendedName>
        <fullName evidence="7">Biotin synthase auxiliary protein</fullName>
    </recommendedName>
</protein>
<dbReference type="Pfam" id="PF26519">
    <property type="entry name" value="BsaP"/>
    <property type="match status" value="1"/>
</dbReference>
<organism evidence="10 11">
    <name type="scientific">Planomonospora venezuelensis</name>
    <dbReference type="NCBI Taxonomy" id="1999"/>
    <lineage>
        <taxon>Bacteria</taxon>
        <taxon>Bacillati</taxon>
        <taxon>Actinomycetota</taxon>
        <taxon>Actinomycetes</taxon>
        <taxon>Streptosporangiales</taxon>
        <taxon>Streptosporangiaceae</taxon>
        <taxon>Planomonospora</taxon>
    </lineage>
</organism>
<dbReference type="InterPro" id="IPR058605">
    <property type="entry name" value="BsaP_C"/>
</dbReference>
<keyword evidence="4" id="KW-0408">Iron</keyword>
<feature type="region of interest" description="Disordered" evidence="8">
    <location>
        <begin position="1"/>
        <end position="30"/>
    </location>
</feature>
<evidence type="ECO:0000256" key="4">
    <source>
        <dbReference type="ARBA" id="ARBA00023004"/>
    </source>
</evidence>
<feature type="compositionally biased region" description="Basic and acidic residues" evidence="8">
    <location>
        <begin position="1"/>
        <end position="28"/>
    </location>
</feature>
<evidence type="ECO:0000256" key="1">
    <source>
        <dbReference type="ARBA" id="ARBA00001915"/>
    </source>
</evidence>